<comment type="caution">
    <text evidence="2">The sequence shown here is derived from an EMBL/GenBank/DDBJ whole genome shotgun (WGS) entry which is preliminary data.</text>
</comment>
<organism evidence="2 3">
    <name type="scientific">Flavilitoribacter nigricans (strain ATCC 23147 / DSM 23189 / NBRC 102662 / NCIMB 1420 / SS-2)</name>
    <name type="common">Lewinella nigricans</name>
    <dbReference type="NCBI Taxonomy" id="1122177"/>
    <lineage>
        <taxon>Bacteria</taxon>
        <taxon>Pseudomonadati</taxon>
        <taxon>Bacteroidota</taxon>
        <taxon>Saprospiria</taxon>
        <taxon>Saprospirales</taxon>
        <taxon>Lewinellaceae</taxon>
        <taxon>Flavilitoribacter</taxon>
    </lineage>
</organism>
<feature type="signal peptide" evidence="1">
    <location>
        <begin position="1"/>
        <end position="19"/>
    </location>
</feature>
<dbReference type="NCBIfam" id="TIGR03519">
    <property type="entry name" value="T9SS_PorP_fam"/>
    <property type="match status" value="1"/>
</dbReference>
<dbReference type="InterPro" id="IPR019861">
    <property type="entry name" value="PorP/SprF_Bacteroidetes"/>
</dbReference>
<dbReference type="EMBL" id="PDUD01000021">
    <property type="protein sequence ID" value="PHN05441.1"/>
    <property type="molecule type" value="Genomic_DNA"/>
</dbReference>
<evidence type="ECO:0000313" key="3">
    <source>
        <dbReference type="Proteomes" id="UP000223913"/>
    </source>
</evidence>
<evidence type="ECO:0000313" key="2">
    <source>
        <dbReference type="EMBL" id="PHN05441.1"/>
    </source>
</evidence>
<sequence length="318" mass="34983">MKKLYIILVSCFVFSALNAQQEEQFSQFMYNKLAFNPAYAGSKDGICFTAVSRNQWIGGPEGTPQSQLLTFSMPMFGRKVGLGATVSRHTIGLTERISAEVSYAYRIPVALGYLSMGIQGSVRLIRINFSEAVTTQPTGTDGAIPGDLQSKYIPNFGAGLYYHNTRFFIGVSAPRLLGNSIDLAEDDVIITREVPHIYFTGGMRWDLNANLQFQPQVLLKYVRNAPFEGDANVNFIFMNRFTTGVSYRLGGSKRSGIGEAVGLIGGIQISDELFLGLSYDYTLSEIRYTTGGSVEAVVRYCIGGQSDDAAEFVSPRFF</sequence>
<evidence type="ECO:0000256" key="1">
    <source>
        <dbReference type="SAM" id="SignalP"/>
    </source>
</evidence>
<evidence type="ECO:0008006" key="4">
    <source>
        <dbReference type="Google" id="ProtNLM"/>
    </source>
</evidence>
<feature type="chain" id="PRO_5012609854" description="Type IX secretion system membrane protein PorP/SprF" evidence="1">
    <location>
        <begin position="20"/>
        <end position="318"/>
    </location>
</feature>
<dbReference type="RefSeq" id="WP_099151018.1">
    <property type="nucleotide sequence ID" value="NZ_PDUD01000021.1"/>
</dbReference>
<keyword evidence="1" id="KW-0732">Signal</keyword>
<protein>
    <recommendedName>
        <fullName evidence="4">Type IX secretion system membrane protein PorP/SprF</fullName>
    </recommendedName>
</protein>
<dbReference type="Pfam" id="PF11751">
    <property type="entry name" value="PorP_SprF"/>
    <property type="match status" value="1"/>
</dbReference>
<dbReference type="OrthoDB" id="1114455at2"/>
<keyword evidence="3" id="KW-1185">Reference proteome</keyword>
<reference evidence="2 3" key="1">
    <citation type="submission" date="2017-10" db="EMBL/GenBank/DDBJ databases">
        <title>The draft genome sequence of Lewinella nigricans NBRC 102662.</title>
        <authorList>
            <person name="Wang K."/>
        </authorList>
    </citation>
    <scope>NUCLEOTIDE SEQUENCE [LARGE SCALE GENOMIC DNA]</scope>
    <source>
        <strain evidence="2 3">NBRC 102662</strain>
    </source>
</reference>
<dbReference type="AlphaFoldDB" id="A0A2D0NA96"/>
<proteinExistence type="predicted"/>
<gene>
    <name evidence="2" type="ORF">CRP01_15705</name>
</gene>
<name>A0A2D0NA96_FLAN2</name>
<dbReference type="Proteomes" id="UP000223913">
    <property type="component" value="Unassembled WGS sequence"/>
</dbReference>
<accession>A0A2D0NA96</accession>